<proteinExistence type="predicted"/>
<evidence type="ECO:0000259" key="4">
    <source>
        <dbReference type="Pfam" id="PF00676"/>
    </source>
</evidence>
<evidence type="ECO:0000256" key="1">
    <source>
        <dbReference type="ARBA" id="ARBA00001964"/>
    </source>
</evidence>
<protein>
    <recommendedName>
        <fullName evidence="4">Dehydrogenase E1 component domain-containing protein</fullName>
    </recommendedName>
</protein>
<comment type="cofactor">
    <cofactor evidence="1">
        <name>thiamine diphosphate</name>
        <dbReference type="ChEBI" id="CHEBI:58937"/>
    </cofactor>
</comment>
<comment type="caution">
    <text evidence="5">The sequence shown here is derived from an EMBL/GenBank/DDBJ whole genome shotgun (WGS) entry which is preliminary data.</text>
</comment>
<evidence type="ECO:0000313" key="6">
    <source>
        <dbReference type="Proteomes" id="UP000886845"/>
    </source>
</evidence>
<reference evidence="5" key="1">
    <citation type="submission" date="2020-10" db="EMBL/GenBank/DDBJ databases">
        <authorList>
            <person name="Gilroy R."/>
        </authorList>
    </citation>
    <scope>NUCLEOTIDE SEQUENCE</scope>
    <source>
        <strain evidence="5">35461</strain>
    </source>
</reference>
<keyword evidence="2" id="KW-0560">Oxidoreductase</keyword>
<evidence type="ECO:0000313" key="5">
    <source>
        <dbReference type="EMBL" id="HIV09932.1"/>
    </source>
</evidence>
<dbReference type="GO" id="GO:0016624">
    <property type="term" value="F:oxidoreductase activity, acting on the aldehyde or oxo group of donors, disulfide as acceptor"/>
    <property type="evidence" value="ECO:0007669"/>
    <property type="project" value="InterPro"/>
</dbReference>
<evidence type="ECO:0000256" key="3">
    <source>
        <dbReference type="ARBA" id="ARBA00023052"/>
    </source>
</evidence>
<dbReference type="InterPro" id="IPR029061">
    <property type="entry name" value="THDP-binding"/>
</dbReference>
<name>A0A9D1NNK1_9BACT</name>
<dbReference type="AlphaFoldDB" id="A0A9D1NNK1"/>
<dbReference type="Gene3D" id="3.40.50.970">
    <property type="match status" value="1"/>
</dbReference>
<feature type="domain" description="Dehydrogenase E1 component" evidence="4">
    <location>
        <begin position="20"/>
        <end position="103"/>
    </location>
</feature>
<reference evidence="5" key="2">
    <citation type="journal article" date="2021" name="PeerJ">
        <title>Extensive microbial diversity within the chicken gut microbiome revealed by metagenomics and culture.</title>
        <authorList>
            <person name="Gilroy R."/>
            <person name="Ravi A."/>
            <person name="Getino M."/>
            <person name="Pursley I."/>
            <person name="Horton D.L."/>
            <person name="Alikhan N.F."/>
            <person name="Baker D."/>
            <person name="Gharbi K."/>
            <person name="Hall N."/>
            <person name="Watson M."/>
            <person name="Adriaenssens E.M."/>
            <person name="Foster-Nyarko E."/>
            <person name="Jarju S."/>
            <person name="Secka A."/>
            <person name="Antonio M."/>
            <person name="Oren A."/>
            <person name="Chaudhuri R.R."/>
            <person name="La Ragione R."/>
            <person name="Hildebrand F."/>
            <person name="Pallen M.J."/>
        </authorList>
    </citation>
    <scope>NUCLEOTIDE SEQUENCE</scope>
    <source>
        <strain evidence="5">35461</strain>
    </source>
</reference>
<dbReference type="Pfam" id="PF00676">
    <property type="entry name" value="E1_dh"/>
    <property type="match status" value="1"/>
</dbReference>
<dbReference type="Proteomes" id="UP000886845">
    <property type="component" value="Unassembled WGS sequence"/>
</dbReference>
<evidence type="ECO:0000256" key="2">
    <source>
        <dbReference type="ARBA" id="ARBA00023002"/>
    </source>
</evidence>
<organism evidence="5 6">
    <name type="scientific">Candidatus Spyradenecus faecavium</name>
    <dbReference type="NCBI Taxonomy" id="2840947"/>
    <lineage>
        <taxon>Bacteria</taxon>
        <taxon>Pseudomonadati</taxon>
        <taxon>Lentisphaerota</taxon>
        <taxon>Lentisphaeria</taxon>
        <taxon>Lentisphaerales</taxon>
        <taxon>Lentisphaeraceae</taxon>
        <taxon>Lentisphaeraceae incertae sedis</taxon>
        <taxon>Candidatus Spyradenecus</taxon>
    </lineage>
</organism>
<sequence length="109" mass="11481">MSDPVTVVELTPADLLAEGFHARLNRAALDHAPLVLLVRNDGFAAGVPLPLAFANPCLVDLAPCYRIRGARVVPEALEATLARAREVCAAGHGPFLIELLVGRPTPPKG</sequence>
<keyword evidence="3" id="KW-0786">Thiamine pyrophosphate</keyword>
<accession>A0A9D1NNK1</accession>
<dbReference type="SUPFAM" id="SSF52518">
    <property type="entry name" value="Thiamin diphosphate-binding fold (THDP-binding)"/>
    <property type="match status" value="1"/>
</dbReference>
<gene>
    <name evidence="5" type="ORF">IAC79_07460</name>
</gene>
<dbReference type="InterPro" id="IPR001017">
    <property type="entry name" value="DH_E1"/>
</dbReference>
<dbReference type="EMBL" id="DVOR01000234">
    <property type="protein sequence ID" value="HIV09932.1"/>
    <property type="molecule type" value="Genomic_DNA"/>
</dbReference>